<organism evidence="16 17">
    <name type="scientific">Muribaculum intestinale</name>
    <dbReference type="NCBI Taxonomy" id="1796646"/>
    <lineage>
        <taxon>Bacteria</taxon>
        <taxon>Pseudomonadati</taxon>
        <taxon>Bacteroidota</taxon>
        <taxon>Bacteroidia</taxon>
        <taxon>Bacteroidales</taxon>
        <taxon>Muribaculaceae</taxon>
        <taxon>Muribaculum</taxon>
    </lineage>
</organism>
<dbReference type="InterPro" id="IPR037066">
    <property type="entry name" value="Plug_dom_sf"/>
</dbReference>
<evidence type="ECO:0000256" key="12">
    <source>
        <dbReference type="RuleBase" id="RU003357"/>
    </source>
</evidence>
<dbReference type="Gene3D" id="2.60.40.1120">
    <property type="entry name" value="Carboxypeptidase-like, regulatory domain"/>
    <property type="match status" value="1"/>
</dbReference>
<evidence type="ECO:0000256" key="8">
    <source>
        <dbReference type="ARBA" id="ARBA00023065"/>
    </source>
</evidence>
<dbReference type="GO" id="GO:0015344">
    <property type="term" value="F:siderophore uptake transmembrane transporter activity"/>
    <property type="evidence" value="ECO:0007669"/>
    <property type="project" value="TreeGrafter"/>
</dbReference>
<dbReference type="SUPFAM" id="SSF49464">
    <property type="entry name" value="Carboxypeptidase regulatory domain-like"/>
    <property type="match status" value="1"/>
</dbReference>
<dbReference type="Pfam" id="PF07715">
    <property type="entry name" value="Plug"/>
    <property type="match status" value="1"/>
</dbReference>
<evidence type="ECO:0000256" key="7">
    <source>
        <dbReference type="ARBA" id="ARBA00023004"/>
    </source>
</evidence>
<dbReference type="AlphaFoldDB" id="A0A1B1SC03"/>
<comment type="subcellular location">
    <subcellularLocation>
        <location evidence="1">Cell outer membrane</location>
        <topology evidence="1">Multi-pass membrane protein</topology>
    </subcellularLocation>
</comment>
<keyword evidence="7" id="KW-0408">Iron</keyword>
<dbReference type="Gene3D" id="2.40.170.20">
    <property type="entry name" value="TonB-dependent receptor, beta-barrel domain"/>
    <property type="match status" value="1"/>
</dbReference>
<dbReference type="InterPro" id="IPR039426">
    <property type="entry name" value="TonB-dep_rcpt-like"/>
</dbReference>
<feature type="domain" description="TonB-dependent receptor plug" evidence="15">
    <location>
        <begin position="114"/>
        <end position="222"/>
    </location>
</feature>
<dbReference type="KEGG" id="pary:A4V02_11910"/>
<dbReference type="GeneID" id="65537577"/>
<dbReference type="PANTHER" id="PTHR32552">
    <property type="entry name" value="FERRICHROME IRON RECEPTOR-RELATED"/>
    <property type="match status" value="1"/>
</dbReference>
<evidence type="ECO:0000259" key="15">
    <source>
        <dbReference type="Pfam" id="PF07715"/>
    </source>
</evidence>
<reference evidence="17" key="1">
    <citation type="submission" date="2016-04" db="EMBL/GenBank/DDBJ databases">
        <title>Complete Genome Sequences of Twelve Strains of a Stable Defined Moderately Diverse Mouse Microbiota 2 (sDMDMm2).</title>
        <authorList>
            <person name="Uchimura Y."/>
            <person name="Wyss M."/>
            <person name="Brugiroux S."/>
            <person name="Limenitakis J.P."/>
            <person name="Stecher B."/>
            <person name="McCoy K.D."/>
            <person name="Macpherson A.J."/>
        </authorList>
    </citation>
    <scope>NUCLEOTIDE SEQUENCE [LARGE SCALE GENOMIC DNA]</scope>
    <source>
        <strain evidence="17">YL27</strain>
    </source>
</reference>
<gene>
    <name evidence="16" type="ORF">A4V02_11910</name>
</gene>
<dbReference type="STRING" id="1796646.A4V02_11910"/>
<dbReference type="EMBL" id="CP015402">
    <property type="protein sequence ID" value="ANU64352.1"/>
    <property type="molecule type" value="Genomic_DNA"/>
</dbReference>
<dbReference type="InterPro" id="IPR000531">
    <property type="entry name" value="Beta-barrel_TonB"/>
</dbReference>
<dbReference type="InterPro" id="IPR008969">
    <property type="entry name" value="CarboxyPept-like_regulatory"/>
</dbReference>
<evidence type="ECO:0000313" key="17">
    <source>
        <dbReference type="Proteomes" id="UP000186351"/>
    </source>
</evidence>
<evidence type="ECO:0000256" key="13">
    <source>
        <dbReference type="SAM" id="SignalP"/>
    </source>
</evidence>
<evidence type="ECO:0000256" key="3">
    <source>
        <dbReference type="ARBA" id="ARBA00022452"/>
    </source>
</evidence>
<feature type="chain" id="PRO_5008529411" evidence="13">
    <location>
        <begin position="21"/>
        <end position="918"/>
    </location>
</feature>
<feature type="signal peptide" evidence="13">
    <location>
        <begin position="1"/>
        <end position="20"/>
    </location>
</feature>
<evidence type="ECO:0000256" key="6">
    <source>
        <dbReference type="ARBA" id="ARBA00022729"/>
    </source>
</evidence>
<keyword evidence="4" id="KW-0410">Iron transport</keyword>
<evidence type="ECO:0000256" key="10">
    <source>
        <dbReference type="ARBA" id="ARBA00023136"/>
    </source>
</evidence>
<dbReference type="Gene3D" id="2.170.130.10">
    <property type="entry name" value="TonB-dependent receptor, plug domain"/>
    <property type="match status" value="1"/>
</dbReference>
<name>A0A1B1SC03_9BACT</name>
<proteinExistence type="inferred from homology"/>
<protein>
    <submittedName>
        <fullName evidence="16">TonB-dependent receptor</fullName>
    </submittedName>
</protein>
<dbReference type="InterPro" id="IPR036942">
    <property type="entry name" value="Beta-barrel_TonB_sf"/>
</dbReference>
<keyword evidence="9 12" id="KW-0798">TonB box</keyword>
<keyword evidence="17" id="KW-1185">Reference proteome</keyword>
<evidence type="ECO:0000256" key="4">
    <source>
        <dbReference type="ARBA" id="ARBA00022496"/>
    </source>
</evidence>
<dbReference type="PANTHER" id="PTHR32552:SF89">
    <property type="entry name" value="CATECHOLATE SIDEROPHORE RECEPTOR FIU"/>
    <property type="match status" value="1"/>
</dbReference>
<keyword evidence="8" id="KW-0406">Ion transport</keyword>
<comment type="similarity">
    <text evidence="12">Belongs to the TonB-dependent receptor family.</text>
</comment>
<evidence type="ECO:0000256" key="1">
    <source>
        <dbReference type="ARBA" id="ARBA00004571"/>
    </source>
</evidence>
<dbReference type="Pfam" id="PF00593">
    <property type="entry name" value="TonB_dep_Rec_b-barrel"/>
    <property type="match status" value="1"/>
</dbReference>
<evidence type="ECO:0000256" key="2">
    <source>
        <dbReference type="ARBA" id="ARBA00022448"/>
    </source>
</evidence>
<dbReference type="RefSeq" id="WP_068961634.1">
    <property type="nucleotide sequence ID" value="NZ_CAJTAP010000004.1"/>
</dbReference>
<keyword evidence="10 12" id="KW-0472">Membrane</keyword>
<accession>A0A1Z2XGI8</accession>
<dbReference type="Pfam" id="PF13715">
    <property type="entry name" value="CarbopepD_reg_2"/>
    <property type="match status" value="1"/>
</dbReference>
<keyword evidence="5" id="KW-0812">Transmembrane</keyword>
<evidence type="ECO:0000313" key="16">
    <source>
        <dbReference type="EMBL" id="ANU64352.1"/>
    </source>
</evidence>
<keyword evidence="6 13" id="KW-0732">Signal</keyword>
<feature type="domain" description="TonB-dependent receptor-like beta-barrel" evidence="14">
    <location>
        <begin position="347"/>
        <end position="877"/>
    </location>
</feature>
<keyword evidence="16" id="KW-0675">Receptor</keyword>
<evidence type="ECO:0000256" key="11">
    <source>
        <dbReference type="ARBA" id="ARBA00023237"/>
    </source>
</evidence>
<evidence type="ECO:0000256" key="5">
    <source>
        <dbReference type="ARBA" id="ARBA00022692"/>
    </source>
</evidence>
<accession>A0A1B1SC03</accession>
<dbReference type="OrthoDB" id="9761152at2"/>
<dbReference type="SUPFAM" id="SSF56935">
    <property type="entry name" value="Porins"/>
    <property type="match status" value="1"/>
</dbReference>
<evidence type="ECO:0000256" key="9">
    <source>
        <dbReference type="ARBA" id="ARBA00023077"/>
    </source>
</evidence>
<keyword evidence="11" id="KW-0998">Cell outer membrane</keyword>
<keyword evidence="3" id="KW-1134">Transmembrane beta strand</keyword>
<dbReference type="Proteomes" id="UP000186351">
    <property type="component" value="Chromosome"/>
</dbReference>
<dbReference type="PROSITE" id="PS51257">
    <property type="entry name" value="PROKAR_LIPOPROTEIN"/>
    <property type="match status" value="1"/>
</dbReference>
<sequence>MKRLILLASIVWLACVAAMAAPGDIKCSGVVVDDQGEPIIGATVSVPGTSIAAATDIDGRFSLEVPKGKNIHISYIGYKSRDLKAAPSMGDIALDVEAQMLKDVVIEQSAAKTRLTPVAVSTVGAQTIDLKLGNQDLPEVLKTTPGVWTTKQGGGFGDAKTNVRGFKSENVAVMINGIPVNDMEWGGVYWSNFAGLSDVTSNIQVQRGLGATIVSSPSVGGTINITTRTIDSEKGGSVWYGMGNDGLNTYGVKVSTGLMKNGWAMTFLGSRKWGDGYVQYTPYNNYNYFFNLSKRINENHQISLTAFGGQQNHIRRPNQRSGLSVMGYQTYGKEYMDGDCMYKYNPTYGYDKYGHVKTQNKNYSHKPIIQLNHIWKIDDTSSLSSALYASFCDAGGYSGQATGLNGYSYSDWYGATDGVLSTRFRRPDGTFDYGAIQEINENSTEGSMYAMSVGVNQHQWYGLVSSYKKEFDFQNGDVLNIIGGIDMRYYRGTHYNKLVDLYNGEYFMDYSSRRGVSAELNAAAADPSWQYEHLGVGDIVYKNYRGYTAQEGIYAQGEYTMMDNKFNFVLAGSVNNTSYWRHELFYADKAHRDSETVNFWAGTIKGGANWNIDKRNNVFFNAGYISRAPFFQGGAFLSYSTSNATNKNAVNEKVVSFEAGYGYQSRELAVTFNAYYTKWIDKTMARGGTMDDGNRYTINLEGVNARHMGVELNVNWIPVQWLNVEGMLSLGNWEWCSNASGYFFNNYGQPLGEIKNGYVVGVEYPNPSNPAKPIKYTTQAKATVNQKGVKVADSPQTQGSVSVSFLPFKGFRIGADWVAEARTYSDFSLSGSTLSNGTVNVGDPWQIPWGQQFDLFASYSFKIAGVRARLYGNVYNVFNNYYITDAMTNTTSNGTWENAYGVFYSFGRTYSIRMRINF</sequence>
<keyword evidence="2" id="KW-0813">Transport</keyword>
<evidence type="ECO:0000259" key="14">
    <source>
        <dbReference type="Pfam" id="PF00593"/>
    </source>
</evidence>
<dbReference type="GO" id="GO:0009279">
    <property type="term" value="C:cell outer membrane"/>
    <property type="evidence" value="ECO:0007669"/>
    <property type="project" value="UniProtKB-SubCell"/>
</dbReference>
<dbReference type="InterPro" id="IPR012910">
    <property type="entry name" value="Plug_dom"/>
</dbReference>